<feature type="compositionally biased region" description="Gly residues" evidence="8">
    <location>
        <begin position="99"/>
        <end position="112"/>
    </location>
</feature>
<dbReference type="OrthoDB" id="21368at2759"/>
<keyword evidence="5" id="KW-0507">mRNA processing</keyword>
<dbReference type="AlphaFoldDB" id="A0A9P9IM71"/>
<comment type="similarity">
    <text evidence="3">Belongs to the SNUT3 family.</text>
</comment>
<feature type="domain" description="U4/U6.U5 small nuclear ribonucleoprotein 27kDa protein" evidence="9">
    <location>
        <begin position="160"/>
        <end position="214"/>
    </location>
</feature>
<evidence type="ECO:0000313" key="10">
    <source>
        <dbReference type="EMBL" id="KAH7125612.1"/>
    </source>
</evidence>
<evidence type="ECO:0000313" key="11">
    <source>
        <dbReference type="Proteomes" id="UP000700596"/>
    </source>
</evidence>
<comment type="caution">
    <text evidence="10">The sequence shown here is derived from an EMBL/GenBank/DDBJ whole genome shotgun (WGS) entry which is preliminary data.</text>
</comment>
<feature type="region of interest" description="Disordered" evidence="8">
    <location>
        <begin position="1"/>
        <end position="162"/>
    </location>
</feature>
<dbReference type="PANTHER" id="PTHR31077">
    <property type="entry name" value="U4/U6.U5 SMALL NUCLEAR RIBONUCLEOPROTEIN 27 KDA PROTEIN"/>
    <property type="match status" value="1"/>
</dbReference>
<dbReference type="GO" id="GO:0006397">
    <property type="term" value="P:mRNA processing"/>
    <property type="evidence" value="ECO:0007669"/>
    <property type="project" value="UniProtKB-KW"/>
</dbReference>
<feature type="compositionally biased region" description="Basic residues" evidence="8">
    <location>
        <begin position="69"/>
        <end position="79"/>
    </location>
</feature>
<dbReference type="Pfam" id="PF08648">
    <property type="entry name" value="SNRNP27"/>
    <property type="match status" value="1"/>
</dbReference>
<comment type="subunit">
    <text evidence="4">Part of a tri-snRNP complex.</text>
</comment>
<evidence type="ECO:0000256" key="3">
    <source>
        <dbReference type="ARBA" id="ARBA00008218"/>
    </source>
</evidence>
<evidence type="ECO:0000256" key="6">
    <source>
        <dbReference type="ARBA" id="ARBA00023187"/>
    </source>
</evidence>
<evidence type="ECO:0000256" key="2">
    <source>
        <dbReference type="ARBA" id="ARBA00004123"/>
    </source>
</evidence>
<feature type="compositionally biased region" description="Basic and acidic residues" evidence="8">
    <location>
        <begin position="55"/>
        <end position="68"/>
    </location>
</feature>
<accession>A0A9P9IM71</accession>
<dbReference type="PANTHER" id="PTHR31077:SF1">
    <property type="entry name" value="U4_U6.U5 SMALL NUCLEAR RIBONUCLEOPROTEIN 27 KDA PROTEIN"/>
    <property type="match status" value="1"/>
</dbReference>
<dbReference type="EMBL" id="JAGMWT010000007">
    <property type="protein sequence ID" value="KAH7125612.1"/>
    <property type="molecule type" value="Genomic_DNA"/>
</dbReference>
<comment type="function">
    <text evidence="1">May play a role in mRNA splicing.</text>
</comment>
<feature type="compositionally biased region" description="Basic and acidic residues" evidence="8">
    <location>
        <begin position="12"/>
        <end position="47"/>
    </location>
</feature>
<comment type="subcellular location">
    <subcellularLocation>
        <location evidence="2">Nucleus</location>
    </subcellularLocation>
</comment>
<keyword evidence="7" id="KW-0539">Nucleus</keyword>
<keyword evidence="11" id="KW-1185">Reference proteome</keyword>
<reference evidence="10" key="1">
    <citation type="journal article" date="2021" name="Nat. Commun.">
        <title>Genetic determinants of endophytism in the Arabidopsis root mycobiome.</title>
        <authorList>
            <person name="Mesny F."/>
            <person name="Miyauchi S."/>
            <person name="Thiergart T."/>
            <person name="Pickel B."/>
            <person name="Atanasova L."/>
            <person name="Karlsson M."/>
            <person name="Huettel B."/>
            <person name="Barry K.W."/>
            <person name="Haridas S."/>
            <person name="Chen C."/>
            <person name="Bauer D."/>
            <person name="Andreopoulos W."/>
            <person name="Pangilinan J."/>
            <person name="LaButti K."/>
            <person name="Riley R."/>
            <person name="Lipzen A."/>
            <person name="Clum A."/>
            <person name="Drula E."/>
            <person name="Henrissat B."/>
            <person name="Kohler A."/>
            <person name="Grigoriev I.V."/>
            <person name="Martin F.M."/>
            <person name="Hacquard S."/>
        </authorList>
    </citation>
    <scope>NUCLEOTIDE SEQUENCE</scope>
    <source>
        <strain evidence="10">MPI-CAGE-CH-0243</strain>
    </source>
</reference>
<keyword evidence="6" id="KW-0508">mRNA splicing</keyword>
<name>A0A9P9IM71_9PLEO</name>
<dbReference type="InterPro" id="IPR013957">
    <property type="entry name" value="SNRNP27"/>
</dbReference>
<feature type="compositionally biased region" description="Basic and acidic residues" evidence="8">
    <location>
        <begin position="80"/>
        <end position="97"/>
    </location>
</feature>
<evidence type="ECO:0000256" key="5">
    <source>
        <dbReference type="ARBA" id="ARBA00022664"/>
    </source>
</evidence>
<organism evidence="10 11">
    <name type="scientific">Dendryphion nanum</name>
    <dbReference type="NCBI Taxonomy" id="256645"/>
    <lineage>
        <taxon>Eukaryota</taxon>
        <taxon>Fungi</taxon>
        <taxon>Dikarya</taxon>
        <taxon>Ascomycota</taxon>
        <taxon>Pezizomycotina</taxon>
        <taxon>Dothideomycetes</taxon>
        <taxon>Pleosporomycetidae</taxon>
        <taxon>Pleosporales</taxon>
        <taxon>Torulaceae</taxon>
        <taxon>Dendryphion</taxon>
    </lineage>
</organism>
<proteinExistence type="inferred from homology"/>
<evidence type="ECO:0000256" key="4">
    <source>
        <dbReference type="ARBA" id="ARBA00011825"/>
    </source>
</evidence>
<feature type="compositionally biased region" description="Basic and acidic residues" evidence="8">
    <location>
        <begin position="152"/>
        <end position="162"/>
    </location>
</feature>
<sequence>MASRASQWEEDERPRDRDRTRDREHRDRRDGGHPSKDHTERTGGPHERRNRTRSPRRERGGRRSENNRYRSRSPMRRKERGADDDARGERDDRRSDFRGGWGPRPSGGSGGGHRGRDRDRENKPTEQNSTALPKAAQARPVEPEDSVMTDANRPEGMDDETWEVRKIMGFTGFKTTKDTKVPGNDKNFGVRKDKKMEARQYMNRQGGFNRPLSPGRG</sequence>
<evidence type="ECO:0000256" key="8">
    <source>
        <dbReference type="SAM" id="MobiDB-lite"/>
    </source>
</evidence>
<evidence type="ECO:0000259" key="9">
    <source>
        <dbReference type="Pfam" id="PF08648"/>
    </source>
</evidence>
<evidence type="ECO:0000256" key="1">
    <source>
        <dbReference type="ARBA" id="ARBA00003632"/>
    </source>
</evidence>
<gene>
    <name evidence="10" type="ORF">B0J11DRAFT_528868</name>
</gene>
<evidence type="ECO:0000256" key="7">
    <source>
        <dbReference type="ARBA" id="ARBA00023242"/>
    </source>
</evidence>
<dbReference type="Proteomes" id="UP000700596">
    <property type="component" value="Unassembled WGS sequence"/>
</dbReference>
<protein>
    <recommendedName>
        <fullName evidence="9">U4/U6.U5 small nuclear ribonucleoprotein 27kDa protein domain-containing protein</fullName>
    </recommendedName>
</protein>
<dbReference type="GO" id="GO:0071011">
    <property type="term" value="C:precatalytic spliceosome"/>
    <property type="evidence" value="ECO:0007669"/>
    <property type="project" value="TreeGrafter"/>
</dbReference>
<feature type="compositionally biased region" description="Basic and acidic residues" evidence="8">
    <location>
        <begin position="114"/>
        <end position="124"/>
    </location>
</feature>
<dbReference type="GO" id="GO:0008380">
    <property type="term" value="P:RNA splicing"/>
    <property type="evidence" value="ECO:0007669"/>
    <property type="project" value="UniProtKB-KW"/>
</dbReference>